<evidence type="ECO:0000313" key="2">
    <source>
        <dbReference type="EMBL" id="KAF2733014.1"/>
    </source>
</evidence>
<comment type="caution">
    <text evidence="2">The sequence shown here is derived from an EMBL/GenBank/DDBJ whole genome shotgun (WGS) entry which is preliminary data.</text>
</comment>
<accession>A0A9P4QUN6</accession>
<proteinExistence type="predicted"/>
<reference evidence="2" key="1">
    <citation type="journal article" date="2020" name="Stud. Mycol.">
        <title>101 Dothideomycetes genomes: a test case for predicting lifestyles and emergence of pathogens.</title>
        <authorList>
            <person name="Haridas S."/>
            <person name="Albert R."/>
            <person name="Binder M."/>
            <person name="Bloem J."/>
            <person name="Labutti K."/>
            <person name="Salamov A."/>
            <person name="Andreopoulos B."/>
            <person name="Baker S."/>
            <person name="Barry K."/>
            <person name="Bills G."/>
            <person name="Bluhm B."/>
            <person name="Cannon C."/>
            <person name="Castanera R."/>
            <person name="Culley D."/>
            <person name="Daum C."/>
            <person name="Ezra D."/>
            <person name="Gonzalez J."/>
            <person name="Henrissat B."/>
            <person name="Kuo A."/>
            <person name="Liang C."/>
            <person name="Lipzen A."/>
            <person name="Lutzoni F."/>
            <person name="Magnuson J."/>
            <person name="Mondo S."/>
            <person name="Nolan M."/>
            <person name="Ohm R."/>
            <person name="Pangilinan J."/>
            <person name="Park H.-J."/>
            <person name="Ramirez L."/>
            <person name="Alfaro M."/>
            <person name="Sun H."/>
            <person name="Tritt A."/>
            <person name="Yoshinaga Y."/>
            <person name="Zwiers L.-H."/>
            <person name="Turgeon B."/>
            <person name="Goodwin S."/>
            <person name="Spatafora J."/>
            <person name="Crous P."/>
            <person name="Grigoriev I."/>
        </authorList>
    </citation>
    <scope>NUCLEOTIDE SEQUENCE</scope>
    <source>
        <strain evidence="2">CBS 125425</strain>
    </source>
</reference>
<keyword evidence="3" id="KW-1185">Reference proteome</keyword>
<organism evidence="2 3">
    <name type="scientific">Polyplosphaeria fusca</name>
    <dbReference type="NCBI Taxonomy" id="682080"/>
    <lineage>
        <taxon>Eukaryota</taxon>
        <taxon>Fungi</taxon>
        <taxon>Dikarya</taxon>
        <taxon>Ascomycota</taxon>
        <taxon>Pezizomycotina</taxon>
        <taxon>Dothideomycetes</taxon>
        <taxon>Pleosporomycetidae</taxon>
        <taxon>Pleosporales</taxon>
        <taxon>Tetraplosphaeriaceae</taxon>
        <taxon>Polyplosphaeria</taxon>
    </lineage>
</organism>
<keyword evidence="1" id="KW-0472">Membrane</keyword>
<dbReference type="AlphaFoldDB" id="A0A9P4QUN6"/>
<evidence type="ECO:0000313" key="3">
    <source>
        <dbReference type="Proteomes" id="UP000799444"/>
    </source>
</evidence>
<feature type="transmembrane region" description="Helical" evidence="1">
    <location>
        <begin position="138"/>
        <end position="161"/>
    </location>
</feature>
<feature type="transmembrane region" description="Helical" evidence="1">
    <location>
        <begin position="83"/>
        <end position="102"/>
    </location>
</feature>
<gene>
    <name evidence="2" type="ORF">EJ04DRAFT_297967</name>
</gene>
<protein>
    <submittedName>
        <fullName evidence="2">Uncharacterized protein</fullName>
    </submittedName>
</protein>
<keyword evidence="1" id="KW-0812">Transmembrane</keyword>
<dbReference type="Proteomes" id="UP000799444">
    <property type="component" value="Unassembled WGS sequence"/>
</dbReference>
<dbReference type="EMBL" id="ML996168">
    <property type="protein sequence ID" value="KAF2733014.1"/>
    <property type="molecule type" value="Genomic_DNA"/>
</dbReference>
<evidence type="ECO:0000256" key="1">
    <source>
        <dbReference type="SAM" id="Phobius"/>
    </source>
</evidence>
<sequence length="214" mass="24236">MDPRTNIILESFLIFFDTLCVAFSIVYVVQLRRAPVQSYRGQLDVSWTKAGSGALNLLPPIFTLVLAIADVLLYGLVYMPPAYGFLMSSTMLFGWMAVFVLWTQCHISLFDDVRGFCYQESLQSGRSPSMYEGVDEGIIRAAMVFAVFIILIYFIYVVVALRQWVKAARIWKAQREAGPTPIELRRQLERGRGSNLACLIDKAIPVPSDMFTRQ</sequence>
<name>A0A9P4QUN6_9PLEO</name>
<feature type="transmembrane region" description="Helical" evidence="1">
    <location>
        <begin position="57"/>
        <end position="76"/>
    </location>
</feature>
<keyword evidence="1" id="KW-1133">Transmembrane helix</keyword>
<feature type="transmembrane region" description="Helical" evidence="1">
    <location>
        <begin position="7"/>
        <end position="29"/>
    </location>
</feature>
<dbReference type="OrthoDB" id="3788217at2759"/>